<proteinExistence type="predicted"/>
<comment type="caution">
    <text evidence="2">The sequence shown here is derived from an EMBL/GenBank/DDBJ whole genome shotgun (WGS) entry which is preliminary data.</text>
</comment>
<dbReference type="AlphaFoldDB" id="A0A4Z0YVN2"/>
<feature type="region of interest" description="Disordered" evidence="1">
    <location>
        <begin position="83"/>
        <end position="114"/>
    </location>
</feature>
<accession>A0A4Z0YVN2</accession>
<dbReference type="Proteomes" id="UP000297716">
    <property type="component" value="Unassembled WGS sequence"/>
</dbReference>
<dbReference type="EMBL" id="SKBN01000126">
    <property type="protein sequence ID" value="TGJ82483.1"/>
    <property type="molecule type" value="Genomic_DNA"/>
</dbReference>
<evidence type="ECO:0000256" key="1">
    <source>
        <dbReference type="SAM" id="MobiDB-lite"/>
    </source>
</evidence>
<reference evidence="2 3" key="1">
    <citation type="submission" date="2019-03" db="EMBL/GenBank/DDBJ databases">
        <title>Draft genome sequence of Xylaria hypoxylon DSM 108379, a ubiquitous saprotrophic-parasitic fungi on hardwood.</title>
        <authorList>
            <person name="Buettner E."/>
            <person name="Leonhardt S."/>
            <person name="Gebauer A.M."/>
            <person name="Liers C."/>
            <person name="Hofrichter M."/>
            <person name="Kellner H."/>
        </authorList>
    </citation>
    <scope>NUCLEOTIDE SEQUENCE [LARGE SCALE GENOMIC DNA]</scope>
    <source>
        <strain evidence="2 3">DSM 108379</strain>
    </source>
</reference>
<gene>
    <name evidence="2" type="ORF">E0Z10_g6261</name>
</gene>
<evidence type="ECO:0000313" key="3">
    <source>
        <dbReference type="Proteomes" id="UP000297716"/>
    </source>
</evidence>
<evidence type="ECO:0000313" key="2">
    <source>
        <dbReference type="EMBL" id="TGJ82483.1"/>
    </source>
</evidence>
<sequence length="114" mass="12275">MVAHEYNRADVAVRNTIDEYFEALQSKFRIDLPKTSIGQLGGAFKSLEGVGAEAGESVSRLFDVNLPAVPLSQPQTRLPDVAIAQPAPVPPPGGSANLHLRRSWRTGHDAGPFE</sequence>
<keyword evidence="3" id="KW-1185">Reference proteome</keyword>
<dbReference type="OrthoDB" id="3497519at2759"/>
<name>A0A4Z0YVN2_9PEZI</name>
<organism evidence="2 3">
    <name type="scientific">Xylaria hypoxylon</name>
    <dbReference type="NCBI Taxonomy" id="37992"/>
    <lineage>
        <taxon>Eukaryota</taxon>
        <taxon>Fungi</taxon>
        <taxon>Dikarya</taxon>
        <taxon>Ascomycota</taxon>
        <taxon>Pezizomycotina</taxon>
        <taxon>Sordariomycetes</taxon>
        <taxon>Xylariomycetidae</taxon>
        <taxon>Xylariales</taxon>
        <taxon>Xylariaceae</taxon>
        <taxon>Xylaria</taxon>
    </lineage>
</organism>
<protein>
    <submittedName>
        <fullName evidence="2">Uncharacterized protein</fullName>
    </submittedName>
</protein>